<proteinExistence type="predicted"/>
<evidence type="ECO:0000313" key="2">
    <source>
        <dbReference type="Proteomes" id="UP001055879"/>
    </source>
</evidence>
<dbReference type="EMBL" id="CM042053">
    <property type="protein sequence ID" value="KAI3714968.1"/>
    <property type="molecule type" value="Genomic_DNA"/>
</dbReference>
<evidence type="ECO:0000313" key="1">
    <source>
        <dbReference type="EMBL" id="KAI3714968.1"/>
    </source>
</evidence>
<accession>A0ACB9AZ50</accession>
<protein>
    <submittedName>
        <fullName evidence="1">Uncharacterized protein</fullName>
    </submittedName>
</protein>
<keyword evidence="2" id="KW-1185">Reference proteome</keyword>
<organism evidence="1 2">
    <name type="scientific">Arctium lappa</name>
    <name type="common">Greater burdock</name>
    <name type="synonym">Lappa major</name>
    <dbReference type="NCBI Taxonomy" id="4217"/>
    <lineage>
        <taxon>Eukaryota</taxon>
        <taxon>Viridiplantae</taxon>
        <taxon>Streptophyta</taxon>
        <taxon>Embryophyta</taxon>
        <taxon>Tracheophyta</taxon>
        <taxon>Spermatophyta</taxon>
        <taxon>Magnoliopsida</taxon>
        <taxon>eudicotyledons</taxon>
        <taxon>Gunneridae</taxon>
        <taxon>Pentapetalae</taxon>
        <taxon>asterids</taxon>
        <taxon>campanulids</taxon>
        <taxon>Asterales</taxon>
        <taxon>Asteraceae</taxon>
        <taxon>Carduoideae</taxon>
        <taxon>Cardueae</taxon>
        <taxon>Arctiinae</taxon>
        <taxon>Arctium</taxon>
    </lineage>
</organism>
<name>A0ACB9AZ50_ARCLA</name>
<dbReference type="Proteomes" id="UP001055879">
    <property type="component" value="Linkage Group LG07"/>
</dbReference>
<sequence length="227" mass="24851">MQIPIELHVCIDVLDEVGIVGGASGVSGGLLHPYSPKDYILLGSCNAIILLGKCSIFNSIFGRVNKSVSAVNPLWRAVECWEESLRLLSIAETTICSKELGLNYGELAHNSNGFIARRRGILRPAVNLKNMSILNDALYVACGTLAKDMSATGLGEKEINFHKRSIGNLLELEELSGRLSLRTYRDVTTHLHSPDNIREEVPDHSPSILSDAWLAIQNPRNLYLGST</sequence>
<reference evidence="1 2" key="2">
    <citation type="journal article" date="2022" name="Mol. Ecol. Resour.">
        <title>The genomes of chicory, endive, great burdock and yacon provide insights into Asteraceae paleo-polyploidization history and plant inulin production.</title>
        <authorList>
            <person name="Fan W."/>
            <person name="Wang S."/>
            <person name="Wang H."/>
            <person name="Wang A."/>
            <person name="Jiang F."/>
            <person name="Liu H."/>
            <person name="Zhao H."/>
            <person name="Xu D."/>
            <person name="Zhang Y."/>
        </authorList>
    </citation>
    <scope>NUCLEOTIDE SEQUENCE [LARGE SCALE GENOMIC DNA]</scope>
    <source>
        <strain evidence="2">cv. Niubang</strain>
    </source>
</reference>
<gene>
    <name evidence="1" type="ORF">L6452_21931</name>
</gene>
<comment type="caution">
    <text evidence="1">The sequence shown here is derived from an EMBL/GenBank/DDBJ whole genome shotgun (WGS) entry which is preliminary data.</text>
</comment>
<reference evidence="2" key="1">
    <citation type="journal article" date="2022" name="Mol. Ecol. Resour.">
        <title>The genomes of chicory, endive, great burdock and yacon provide insights into Asteraceae palaeo-polyploidization history and plant inulin production.</title>
        <authorList>
            <person name="Fan W."/>
            <person name="Wang S."/>
            <person name="Wang H."/>
            <person name="Wang A."/>
            <person name="Jiang F."/>
            <person name="Liu H."/>
            <person name="Zhao H."/>
            <person name="Xu D."/>
            <person name="Zhang Y."/>
        </authorList>
    </citation>
    <scope>NUCLEOTIDE SEQUENCE [LARGE SCALE GENOMIC DNA]</scope>
    <source>
        <strain evidence="2">cv. Niubang</strain>
    </source>
</reference>